<accession>A0A376AIT0</accession>
<dbReference type="PANTHER" id="PTHR35530">
    <property type="entry name" value="TAUTOMERASE-RELATED"/>
    <property type="match status" value="1"/>
</dbReference>
<dbReference type="Gene3D" id="3.30.429.10">
    <property type="entry name" value="Macrophage Migration Inhibitory Factor"/>
    <property type="match status" value="2"/>
</dbReference>
<dbReference type="Pfam" id="PF01361">
    <property type="entry name" value="Tautomerase"/>
    <property type="match status" value="1"/>
</dbReference>
<dbReference type="RefSeq" id="WP_115670268.1">
    <property type="nucleotide sequence ID" value="NZ_UEYP01000005.1"/>
</dbReference>
<evidence type="ECO:0000256" key="1">
    <source>
        <dbReference type="ARBA" id="ARBA00006723"/>
    </source>
</evidence>
<dbReference type="STRING" id="1336235.GCA_000518785_04303"/>
<dbReference type="InterPro" id="IPR014347">
    <property type="entry name" value="Tautomerase/MIF_sf"/>
</dbReference>
<dbReference type="SUPFAM" id="SSF55331">
    <property type="entry name" value="Tautomerase/MIF"/>
    <property type="match status" value="1"/>
</dbReference>
<keyword evidence="5" id="KW-1185">Reference proteome</keyword>
<dbReference type="OrthoDB" id="9803586at2"/>
<gene>
    <name evidence="4" type="ORF">RHIZ70_3413</name>
</gene>
<dbReference type="InterPro" id="IPR004370">
    <property type="entry name" value="4-OT-like_dom"/>
</dbReference>
<reference evidence="5" key="1">
    <citation type="submission" date="2018-07" db="EMBL/GenBank/DDBJ databases">
        <authorList>
            <person name="Peiro R."/>
            <person name="Begona"/>
            <person name="Cbmso G."/>
            <person name="Lopez M."/>
            <person name="Gonzalez S."/>
        </authorList>
    </citation>
    <scope>NUCLEOTIDE SEQUENCE [LARGE SCALE GENOMIC DNA]</scope>
</reference>
<dbReference type="AlphaFoldDB" id="A0A376AIT0"/>
<dbReference type="Proteomes" id="UP000254764">
    <property type="component" value="Unassembled WGS sequence"/>
</dbReference>
<comment type="similarity">
    <text evidence="1">Belongs to the 4-oxalocrotonate tautomerase family.</text>
</comment>
<feature type="domain" description="4-oxalocrotonate tautomerase-like" evidence="3">
    <location>
        <begin position="2"/>
        <end position="60"/>
    </location>
</feature>
<dbReference type="GO" id="GO:0016853">
    <property type="term" value="F:isomerase activity"/>
    <property type="evidence" value="ECO:0007669"/>
    <property type="project" value="UniProtKB-KW"/>
</dbReference>
<proteinExistence type="inferred from homology"/>
<organism evidence="4 5">
    <name type="scientific">Ciceribacter selenitireducens ATCC BAA-1503</name>
    <dbReference type="NCBI Taxonomy" id="1336235"/>
    <lineage>
        <taxon>Bacteria</taxon>
        <taxon>Pseudomonadati</taxon>
        <taxon>Pseudomonadota</taxon>
        <taxon>Alphaproteobacteria</taxon>
        <taxon>Hyphomicrobiales</taxon>
        <taxon>Rhizobiaceae</taxon>
        <taxon>Ciceribacter</taxon>
    </lineage>
</organism>
<dbReference type="PANTHER" id="PTHR35530:SF1">
    <property type="entry name" value="2-HYDROXYMUCONATE TAUTOMERASE"/>
    <property type="match status" value="1"/>
</dbReference>
<name>A0A376AIT0_9HYPH</name>
<dbReference type="EMBL" id="UEYP01000005">
    <property type="protein sequence ID" value="SSC67705.1"/>
    <property type="molecule type" value="Genomic_DNA"/>
</dbReference>
<evidence type="ECO:0000313" key="4">
    <source>
        <dbReference type="EMBL" id="SSC67705.1"/>
    </source>
</evidence>
<keyword evidence="2" id="KW-0413">Isomerase</keyword>
<evidence type="ECO:0000256" key="2">
    <source>
        <dbReference type="ARBA" id="ARBA00023235"/>
    </source>
</evidence>
<evidence type="ECO:0000259" key="3">
    <source>
        <dbReference type="Pfam" id="PF01361"/>
    </source>
</evidence>
<sequence>MPIINIAVTTSPDAERSARIAGRITELTRQHLRKDATVTAVAISHIDPDHWFAGGQSLAAQGAHSFWLDIKVVDGTNTKNELADYLAAVFSELGSLIGNVHPESYVLVHEVSAAAYGFGGITQEYRFIKGRLDAA</sequence>
<protein>
    <recommendedName>
        <fullName evidence="3">4-oxalocrotonate tautomerase-like domain-containing protein</fullName>
    </recommendedName>
</protein>
<evidence type="ECO:0000313" key="5">
    <source>
        <dbReference type="Proteomes" id="UP000254764"/>
    </source>
</evidence>